<dbReference type="GO" id="GO:0031419">
    <property type="term" value="F:cobalamin binding"/>
    <property type="evidence" value="ECO:0007669"/>
    <property type="project" value="UniProtKB-KW"/>
</dbReference>
<evidence type="ECO:0000256" key="2">
    <source>
        <dbReference type="ARBA" id="ARBA00007405"/>
    </source>
</evidence>
<dbReference type="GO" id="GO:0000166">
    <property type="term" value="F:nucleotide binding"/>
    <property type="evidence" value="ECO:0007669"/>
    <property type="project" value="UniProtKB-KW"/>
</dbReference>
<keyword evidence="8 13" id="KW-0560">Oxidoreductase</keyword>
<dbReference type="PANTHER" id="PTHR43371:SF1">
    <property type="entry name" value="RIBONUCLEOSIDE-DIPHOSPHATE REDUCTASE"/>
    <property type="match status" value="1"/>
</dbReference>
<dbReference type="InterPro" id="IPR000788">
    <property type="entry name" value="RNR_lg_C"/>
</dbReference>
<dbReference type="RefSeq" id="WP_189501905.1">
    <property type="nucleotide sequence ID" value="NZ_BMZQ01000001.1"/>
</dbReference>
<dbReference type="InterPro" id="IPR013678">
    <property type="entry name" value="RNR_2_N"/>
</dbReference>
<dbReference type="FunFam" id="3.20.70.20:FF:000016">
    <property type="entry name" value="Vitamin B12-dependent ribonucleotide reductase"/>
    <property type="match status" value="1"/>
</dbReference>
<evidence type="ECO:0000259" key="17">
    <source>
        <dbReference type="Pfam" id="PF12637"/>
    </source>
</evidence>
<dbReference type="GO" id="GO:0050897">
    <property type="term" value="F:cobalt ion binding"/>
    <property type="evidence" value="ECO:0007669"/>
    <property type="project" value="InterPro"/>
</dbReference>
<dbReference type="NCBIfam" id="TIGR02504">
    <property type="entry name" value="NrdJ_Z"/>
    <property type="match status" value="1"/>
</dbReference>
<evidence type="ECO:0000256" key="9">
    <source>
        <dbReference type="ARBA" id="ARBA00023157"/>
    </source>
</evidence>
<feature type="compositionally biased region" description="Low complexity" evidence="14">
    <location>
        <begin position="1130"/>
        <end position="1153"/>
    </location>
</feature>
<dbReference type="GO" id="GO:0071897">
    <property type="term" value="P:DNA biosynthetic process"/>
    <property type="evidence" value="ECO:0007669"/>
    <property type="project" value="UniProtKB-KW"/>
</dbReference>
<dbReference type="InterPro" id="IPR024434">
    <property type="entry name" value="TSCPD_dom"/>
</dbReference>
<dbReference type="Gene3D" id="3.20.70.20">
    <property type="match status" value="3"/>
</dbReference>
<evidence type="ECO:0000256" key="6">
    <source>
        <dbReference type="ARBA" id="ARBA00022634"/>
    </source>
</evidence>
<feature type="region of interest" description="Disordered" evidence="14">
    <location>
        <begin position="1122"/>
        <end position="1172"/>
    </location>
</feature>
<sequence length="1299" mass="141377">MRIARHFTKPGQSAYAEIEFRKALSEIKNPDGSIVFRLDDIDVPAQFSQVAADILAQKYFRKAGVPARLRRVEENDVPSFLWRSVADLDALAELPEDERYGSETDARQVFDRLAGTWTYWGWKGGYFASEEDASAFRDELAYMLATQRVAPNSPQWFNTGLHWAYGIDGPGQGHYYMDPFTGKLTKSKSSYEHPQPHACFIQSVGDDLVNEGGIMDLWVREARLFKYGSGTGSNFSHLRGEGERLSGGGKSSGLMSFLKIGDRAAGAIKSGGTTRRAAKMVVVDADHPDIEAYIDWKVNEEQKVAALVTGSKIVKRHLDAIVKACVNCEGPEGDCFDPAKNPALKREIKAAKKNAVPENYVKRVIQMARQGQTAIDFKTFDTDWDSEAYLTVSGQNSNNSVSLKDDFLRAVENDGQWNLIRRTDGKVHKSLKARDLWEKIGYAAWASADPGLHFNSTMNDWHTSPAAGPIRASNPCSEYMFLDDTACNLASINLLTYRNSDGTIAVQAYEHTVRLWTMVLEISVMMAQFPSKEIARLSYEYRTLGLGFANIGGLLMTSGIPYDSAEGRAICASLTSIMTGVAYETSAEMARELGAFPDYVRNREAMLRVMRNHRRAAYGETTGYEKLSVNPVPLVASDLKQTELAERARDAWDRAIALGEFHGYRNAQATVVAPTGTIGLVMDCDTTGIEPDFALVKFKKLAGGGYFKIINRAVPEALRTLGYSESQIAEIEAYAVGHGNLNQAPGVNPSTLKAKGFTDEKIAAVNAALKSAFDIKFVFNKWTLGEDFCKEALGFTDEQLNDFSFEMLPALGFPRKEIEAANVHVCGAMTLEGAPFLKDEHLAVFDCANPCGKIGKRYLSVESHIRMMAAAQPFISGAISKTINMPNDATVDDAKSAYMLSWKLALKANALYRDGSKLSQPLNASLISDDEDEAEEQIEALLQAPAAAQATQVTEKIVERIVEKLVRDREKMPNRRQGYTQKAVIGGHKVYVHTGEYGDGRLGEIFIDMHKEGAAFRAMMNNFAIAISIGLQYGVPLEEFVEAFTFTRFEPAGMVQGNDAIKNATSILDYVFRELAISYLGRNDLAHVDVSDFSNTTLGKGINEGKASPYSRGLMRGHKPVLVSGGATEQGSAKGSAGTGSKASAGQGAVGSAAGVGGSSPSGTTTPIRTAPTVVSTSNVRAISASVTTLKTVVQEEPSAFRREYEERQADLAEQVTFEEGPSANEITEASHASPAGALFTDAAAKDAADAKAIAAERRSQALMQGYTGNCCSECQNFTMVRNGTCEKCDTCGSTSGCS</sequence>
<dbReference type="Pfam" id="PF02867">
    <property type="entry name" value="Ribonuc_red_lgC"/>
    <property type="match status" value="2"/>
</dbReference>
<evidence type="ECO:0000256" key="1">
    <source>
        <dbReference type="ARBA" id="ARBA00001922"/>
    </source>
</evidence>
<feature type="domain" description="Ribonucleotide reductase large subunit C-terminal" evidence="15">
    <location>
        <begin position="198"/>
        <end position="751"/>
    </location>
</feature>
<dbReference type="Proteomes" id="UP000630142">
    <property type="component" value="Unassembled WGS sequence"/>
</dbReference>
<accession>A0A8J3GJU9</accession>
<dbReference type="PRINTS" id="PR01183">
    <property type="entry name" value="RIBORDTASEM1"/>
</dbReference>
<evidence type="ECO:0000256" key="3">
    <source>
        <dbReference type="ARBA" id="ARBA00012274"/>
    </source>
</evidence>
<dbReference type="InterPro" id="IPR013344">
    <property type="entry name" value="RNR_NrdJ/NrdZ"/>
</dbReference>
<proteinExistence type="inferred from homology"/>
<dbReference type="CDD" id="cd02888">
    <property type="entry name" value="RNR_II_dimer"/>
    <property type="match status" value="1"/>
</dbReference>
<evidence type="ECO:0000259" key="15">
    <source>
        <dbReference type="Pfam" id="PF02867"/>
    </source>
</evidence>
<keyword evidence="19" id="KW-1185">Reference proteome</keyword>
<dbReference type="InterPro" id="IPR029072">
    <property type="entry name" value="YebC-like"/>
</dbReference>
<dbReference type="Pfam" id="PF08471">
    <property type="entry name" value="Ribonuc_red_2_N"/>
    <property type="match status" value="1"/>
</dbReference>
<evidence type="ECO:0000313" key="19">
    <source>
        <dbReference type="Proteomes" id="UP000630142"/>
    </source>
</evidence>
<protein>
    <recommendedName>
        <fullName evidence="4 13">Vitamin B12-dependent ribonucleotide reductase</fullName>
        <ecNumber evidence="3 13">1.17.4.1</ecNumber>
    </recommendedName>
</protein>
<evidence type="ECO:0000256" key="4">
    <source>
        <dbReference type="ARBA" id="ARBA00014409"/>
    </source>
</evidence>
<dbReference type="GO" id="GO:0004748">
    <property type="term" value="F:ribonucleoside-diphosphate reductase activity, thioredoxin disulfide as acceptor"/>
    <property type="evidence" value="ECO:0007669"/>
    <property type="project" value="UniProtKB-EC"/>
</dbReference>
<keyword evidence="6 13" id="KW-0237">DNA synthesis</keyword>
<evidence type="ECO:0000259" key="16">
    <source>
        <dbReference type="Pfam" id="PF08471"/>
    </source>
</evidence>
<evidence type="ECO:0000256" key="11">
    <source>
        <dbReference type="ARBA" id="ARBA00025437"/>
    </source>
</evidence>
<keyword evidence="9" id="KW-1015">Disulfide bond</keyword>
<name>A0A8J3GJU9_9HYPH</name>
<dbReference type="NCBIfam" id="NF005736">
    <property type="entry name" value="PRK07562.1"/>
    <property type="match status" value="1"/>
</dbReference>
<organism evidence="18 19">
    <name type="scientific">Tianweitania populi</name>
    <dbReference type="NCBI Taxonomy" id="1607949"/>
    <lineage>
        <taxon>Bacteria</taxon>
        <taxon>Pseudomonadati</taxon>
        <taxon>Pseudomonadota</taxon>
        <taxon>Alphaproteobacteria</taxon>
        <taxon>Hyphomicrobiales</taxon>
        <taxon>Phyllobacteriaceae</taxon>
        <taxon>Tianweitania</taxon>
    </lineage>
</organism>
<dbReference type="PANTHER" id="PTHR43371">
    <property type="entry name" value="VITAMIN B12-DEPENDENT RIBONUCLEOTIDE REDUCTASE"/>
    <property type="match status" value="1"/>
</dbReference>
<gene>
    <name evidence="18" type="primary">nrdJ</name>
    <name evidence="18" type="ORF">GCM10016234_08520</name>
</gene>
<evidence type="ECO:0000256" key="5">
    <source>
        <dbReference type="ARBA" id="ARBA00022628"/>
    </source>
</evidence>
<evidence type="ECO:0000256" key="8">
    <source>
        <dbReference type="ARBA" id="ARBA00023002"/>
    </source>
</evidence>
<feature type="domain" description="TSCPD" evidence="17">
    <location>
        <begin position="972"/>
        <end position="1077"/>
    </location>
</feature>
<comment type="catalytic activity">
    <reaction evidence="12 13">
        <text>a 2'-deoxyribonucleoside 5'-diphosphate + [thioredoxin]-disulfide + H2O = a ribonucleoside 5'-diphosphate + [thioredoxin]-dithiol</text>
        <dbReference type="Rhea" id="RHEA:23252"/>
        <dbReference type="Rhea" id="RHEA-COMP:10698"/>
        <dbReference type="Rhea" id="RHEA-COMP:10700"/>
        <dbReference type="ChEBI" id="CHEBI:15377"/>
        <dbReference type="ChEBI" id="CHEBI:29950"/>
        <dbReference type="ChEBI" id="CHEBI:50058"/>
        <dbReference type="ChEBI" id="CHEBI:57930"/>
        <dbReference type="ChEBI" id="CHEBI:73316"/>
        <dbReference type="EC" id="1.17.4.1"/>
    </reaction>
</comment>
<dbReference type="EMBL" id="BMZQ01000001">
    <property type="protein sequence ID" value="GHD08714.1"/>
    <property type="molecule type" value="Genomic_DNA"/>
</dbReference>
<reference evidence="18" key="1">
    <citation type="journal article" date="2014" name="Int. J. Syst. Evol. Microbiol.">
        <title>Complete genome sequence of Corynebacterium casei LMG S-19264T (=DSM 44701T), isolated from a smear-ripened cheese.</title>
        <authorList>
            <consortium name="US DOE Joint Genome Institute (JGI-PGF)"/>
            <person name="Walter F."/>
            <person name="Albersmeier A."/>
            <person name="Kalinowski J."/>
            <person name="Ruckert C."/>
        </authorList>
    </citation>
    <scope>NUCLEOTIDE SEQUENCE</scope>
    <source>
        <strain evidence="18">KCTC 42249</strain>
    </source>
</reference>
<feature type="domain" description="Ribonucleotide reductase class II vitamin B12-dependent N-terminal" evidence="16">
    <location>
        <begin position="22"/>
        <end position="147"/>
    </location>
</feature>
<evidence type="ECO:0000256" key="13">
    <source>
        <dbReference type="RuleBase" id="RU364064"/>
    </source>
</evidence>
<comment type="caution">
    <text evidence="18">The sequence shown here is derived from an EMBL/GenBank/DDBJ whole genome shotgun (WGS) entry which is preliminary data.</text>
</comment>
<evidence type="ECO:0000256" key="14">
    <source>
        <dbReference type="SAM" id="MobiDB-lite"/>
    </source>
</evidence>
<dbReference type="SUPFAM" id="SSF75625">
    <property type="entry name" value="YebC-like"/>
    <property type="match status" value="1"/>
</dbReference>
<keyword evidence="5 13" id="KW-0846">Cobalamin</keyword>
<evidence type="ECO:0000256" key="7">
    <source>
        <dbReference type="ARBA" id="ARBA00022741"/>
    </source>
</evidence>
<dbReference type="FunFam" id="3.20.70.20:FF:000017">
    <property type="entry name" value="Vitamin B12-dependent ribonucleotide reductase"/>
    <property type="match status" value="1"/>
</dbReference>
<evidence type="ECO:0000256" key="12">
    <source>
        <dbReference type="ARBA" id="ARBA00047754"/>
    </source>
</evidence>
<dbReference type="EC" id="1.17.4.1" evidence="3 13"/>
<comment type="similarity">
    <text evidence="2 13">Belongs to the ribonucleoside diphosphate reductase class-2 family.</text>
</comment>
<comment type="function">
    <text evidence="11 13">Catalyzes the reduction of ribonucleotides to deoxyribonucleotides. May function to provide a pool of deoxyribonucleotide precursors for DNA repair during oxygen limitation and/or for immediate growth after restoration of oxygen.</text>
</comment>
<keyword evidence="7 13" id="KW-0547">Nucleotide-binding</keyword>
<dbReference type="InterPro" id="IPR050862">
    <property type="entry name" value="RdRp_reductase_class-2"/>
</dbReference>
<dbReference type="Pfam" id="PF12637">
    <property type="entry name" value="TSCPD"/>
    <property type="match status" value="1"/>
</dbReference>
<dbReference type="SUPFAM" id="SSF51998">
    <property type="entry name" value="PFL-like glycyl radical enzymes"/>
    <property type="match status" value="1"/>
</dbReference>
<comment type="cofactor">
    <cofactor evidence="1 13">
        <name>adenosylcob(III)alamin</name>
        <dbReference type="ChEBI" id="CHEBI:18408"/>
    </cofactor>
</comment>
<keyword evidence="10 13" id="KW-0170">Cobalt</keyword>
<feature type="domain" description="Ribonucleotide reductase large subunit C-terminal" evidence="15">
    <location>
        <begin position="806"/>
        <end position="912"/>
    </location>
</feature>
<evidence type="ECO:0000256" key="10">
    <source>
        <dbReference type="ARBA" id="ARBA00023285"/>
    </source>
</evidence>
<reference evidence="18" key="2">
    <citation type="submission" date="2020-09" db="EMBL/GenBank/DDBJ databases">
        <authorList>
            <person name="Sun Q."/>
            <person name="Kim S."/>
        </authorList>
    </citation>
    <scope>NUCLEOTIDE SEQUENCE</scope>
    <source>
        <strain evidence="18">KCTC 42249</strain>
    </source>
</reference>
<evidence type="ECO:0000313" key="18">
    <source>
        <dbReference type="EMBL" id="GHD08714.1"/>
    </source>
</evidence>